<dbReference type="InterPro" id="IPR053781">
    <property type="entry name" value="F-box_AtFBL13-like"/>
</dbReference>
<dbReference type="SMART" id="SM00256">
    <property type="entry name" value="FBOX"/>
    <property type="match status" value="2"/>
</dbReference>
<dbReference type="SUPFAM" id="SSF81383">
    <property type="entry name" value="F-box domain"/>
    <property type="match status" value="2"/>
</dbReference>
<name>A0A1R3KQR7_9ROSI</name>
<dbReference type="PROSITE" id="PS50181">
    <property type="entry name" value="FBOX"/>
    <property type="match status" value="1"/>
</dbReference>
<gene>
    <name evidence="2" type="ORF">COLO4_05517</name>
</gene>
<organism evidence="2 3">
    <name type="scientific">Corchorus olitorius</name>
    <dbReference type="NCBI Taxonomy" id="93759"/>
    <lineage>
        <taxon>Eukaryota</taxon>
        <taxon>Viridiplantae</taxon>
        <taxon>Streptophyta</taxon>
        <taxon>Embryophyta</taxon>
        <taxon>Tracheophyta</taxon>
        <taxon>Spermatophyta</taxon>
        <taxon>Magnoliopsida</taxon>
        <taxon>eudicotyledons</taxon>
        <taxon>Gunneridae</taxon>
        <taxon>Pentapetalae</taxon>
        <taxon>rosids</taxon>
        <taxon>malvids</taxon>
        <taxon>Malvales</taxon>
        <taxon>Malvaceae</taxon>
        <taxon>Grewioideae</taxon>
        <taxon>Apeibeae</taxon>
        <taxon>Corchorus</taxon>
    </lineage>
</organism>
<dbReference type="AlphaFoldDB" id="A0A1R3KQR7"/>
<comment type="caution">
    <text evidence="2">The sequence shown here is derived from an EMBL/GenBank/DDBJ whole genome shotgun (WGS) entry which is preliminary data.</text>
</comment>
<dbReference type="InterPro" id="IPR032675">
    <property type="entry name" value="LRR_dom_sf"/>
</dbReference>
<dbReference type="CDD" id="cd22160">
    <property type="entry name" value="F-box_AtFBL13-like"/>
    <property type="match status" value="2"/>
</dbReference>
<proteinExistence type="predicted"/>
<feature type="domain" description="F-box" evidence="1">
    <location>
        <begin position="319"/>
        <end position="367"/>
    </location>
</feature>
<accession>A0A1R3KQR7</accession>
<dbReference type="InterPro" id="IPR055357">
    <property type="entry name" value="LRR_At1g61320_AtMIF1"/>
</dbReference>
<dbReference type="OrthoDB" id="613853at2759"/>
<protein>
    <recommendedName>
        <fullName evidence="1">F-box domain-containing protein</fullName>
    </recommendedName>
</protein>
<dbReference type="Gene3D" id="1.20.1280.50">
    <property type="match status" value="2"/>
</dbReference>
<evidence type="ECO:0000259" key="1">
    <source>
        <dbReference type="PROSITE" id="PS50181"/>
    </source>
</evidence>
<evidence type="ECO:0000313" key="3">
    <source>
        <dbReference type="Proteomes" id="UP000187203"/>
    </source>
</evidence>
<sequence>MEQLTSNKLCRSHGYGDLKDMIGELPDDVLVLVVSCLPLKDAARSSVLSRRWRHLWHLSTGSLYFDSPEVIRQLSRLDSITLCLDKERDRYVEWVNQVVKSHQSLTIDEFKVRFQLNQDHGHQIDKWIEFAFRKRVKKLELNFETFEHYEGMVQRGIKFPKFPKMSCLRHLTFDIGYGNNLLGLTSLIEASPSLEKFVLRLPEPYEGEETREMQIVKEFPNHKLKEVYVVNFHEATGHTELLIYLLKSAVKLEKITFDPHYFLPHLIPWESLENERARRSRMSAHRFKTSWNPHTRPGLDFIQMEQLTSNKLCCCRHGYDMISELPDDVLVLVLSCLPLKEAARTSVVSRRWRHLWHFSTGSFYLDQTKVIHQLVWDNALFPNPVLIKERDRYIEWANQVVESHQSLTIHEFKAQFPLNQQHIHCIDKWIEFALRKRVKKLELDLESFNLDDLGTAYSFPRECFSSCPEIKLLTSVCLTGVDVKDETVECFVSNCPLLETLYVSDTESLRNIKLCGSSSLRLKHLHLSRCYGMELIELITLKLSLSARWFIRVGERGFKFPKFPKIEVPSTPDLPGPREGEETREMQIVKEFPNQSLKEVHVVNFQEATSHRELVLYLLKSAVNLDKIIFDPRYLLLPNPHDIVDHDCKKRSRMSAYRFQTWNQRQGLEFLIL</sequence>
<keyword evidence="3" id="KW-1185">Reference proteome</keyword>
<evidence type="ECO:0000313" key="2">
    <source>
        <dbReference type="EMBL" id="OMP09404.1"/>
    </source>
</evidence>
<dbReference type="InterPro" id="IPR036047">
    <property type="entry name" value="F-box-like_dom_sf"/>
</dbReference>
<dbReference type="Pfam" id="PF00646">
    <property type="entry name" value="F-box"/>
    <property type="match status" value="2"/>
</dbReference>
<dbReference type="EMBL" id="AWUE01012366">
    <property type="protein sequence ID" value="OMP09404.1"/>
    <property type="molecule type" value="Genomic_DNA"/>
</dbReference>
<dbReference type="Gene3D" id="3.80.10.10">
    <property type="entry name" value="Ribonuclease Inhibitor"/>
    <property type="match status" value="1"/>
</dbReference>
<dbReference type="SUPFAM" id="SSF52047">
    <property type="entry name" value="RNI-like"/>
    <property type="match status" value="1"/>
</dbReference>
<dbReference type="PANTHER" id="PTHR34145:SF68">
    <property type="entry name" value="FBD DOMAIN-CONTAINING PROTEIN"/>
    <property type="match status" value="1"/>
</dbReference>
<dbReference type="Proteomes" id="UP000187203">
    <property type="component" value="Unassembled WGS sequence"/>
</dbReference>
<dbReference type="Pfam" id="PF23622">
    <property type="entry name" value="LRR_At1g61320_AtMIF1"/>
    <property type="match status" value="1"/>
</dbReference>
<dbReference type="InterPro" id="IPR001810">
    <property type="entry name" value="F-box_dom"/>
</dbReference>
<reference evidence="3" key="1">
    <citation type="submission" date="2013-09" db="EMBL/GenBank/DDBJ databases">
        <title>Corchorus olitorius genome sequencing.</title>
        <authorList>
            <person name="Alam M."/>
            <person name="Haque M.S."/>
            <person name="Islam M.S."/>
            <person name="Emdad E.M."/>
            <person name="Islam M.M."/>
            <person name="Ahmed B."/>
            <person name="Halim A."/>
            <person name="Hossen Q.M.M."/>
            <person name="Hossain M.Z."/>
            <person name="Ahmed R."/>
            <person name="Khan M.M."/>
            <person name="Islam R."/>
            <person name="Rashid M.M."/>
            <person name="Khan S.A."/>
            <person name="Rahman M.S."/>
            <person name="Alam M."/>
            <person name="Yahiya A.S."/>
            <person name="Khan M.S."/>
            <person name="Azam M.S."/>
            <person name="Haque T."/>
            <person name="Lashkar M.Z.H."/>
            <person name="Akhand A.I."/>
            <person name="Morshed G."/>
            <person name="Roy S."/>
            <person name="Uddin K.S."/>
            <person name="Rabeya T."/>
            <person name="Hossain A.S."/>
            <person name="Chowdhury A."/>
            <person name="Snigdha A.R."/>
            <person name="Mortoza M.S."/>
            <person name="Matin S.A."/>
            <person name="Hoque S.M.E."/>
            <person name="Islam M.K."/>
            <person name="Roy D.K."/>
            <person name="Haider R."/>
            <person name="Moosa M.M."/>
            <person name="Elias S.M."/>
            <person name="Hasan A.M."/>
            <person name="Jahan S."/>
            <person name="Shafiuddin M."/>
            <person name="Mahmood N."/>
            <person name="Shommy N.S."/>
        </authorList>
    </citation>
    <scope>NUCLEOTIDE SEQUENCE [LARGE SCALE GENOMIC DNA]</scope>
    <source>
        <strain evidence="3">cv. O-4</strain>
    </source>
</reference>
<dbReference type="InterPro" id="IPR053772">
    <property type="entry name" value="At1g61320/At1g61330-like"/>
</dbReference>
<dbReference type="PANTHER" id="PTHR34145">
    <property type="entry name" value="OS02G0105600 PROTEIN"/>
    <property type="match status" value="1"/>
</dbReference>